<keyword evidence="2" id="KW-1185">Reference proteome</keyword>
<sequence>MTAAFLHQWQVAMHLLGLTAQIDLGVTRGLLNEYVRHVLSNEIGDWLRLPRDYAAAPGTVGHGRGSVPRARTLS</sequence>
<dbReference type="EMBL" id="CP073767">
    <property type="protein sequence ID" value="UWZ60244.1"/>
    <property type="molecule type" value="Genomic_DNA"/>
</dbReference>
<accession>A0A9Q9IVA0</accession>
<dbReference type="KEGG" id="daur:Daura_28265"/>
<gene>
    <name evidence="1" type="ORF">Daura_28265</name>
</gene>
<evidence type="ECO:0000313" key="1">
    <source>
        <dbReference type="EMBL" id="UWZ60244.1"/>
    </source>
</evidence>
<dbReference type="Proteomes" id="UP001058003">
    <property type="component" value="Chromosome"/>
</dbReference>
<dbReference type="AlphaFoldDB" id="A0A9Q9IVA0"/>
<organism evidence="1 2">
    <name type="scientific">Dactylosporangium aurantiacum</name>
    <dbReference type="NCBI Taxonomy" id="35754"/>
    <lineage>
        <taxon>Bacteria</taxon>
        <taxon>Bacillati</taxon>
        <taxon>Actinomycetota</taxon>
        <taxon>Actinomycetes</taxon>
        <taxon>Micromonosporales</taxon>
        <taxon>Micromonosporaceae</taxon>
        <taxon>Dactylosporangium</taxon>
    </lineage>
</organism>
<evidence type="ECO:0000313" key="2">
    <source>
        <dbReference type="Proteomes" id="UP001058003"/>
    </source>
</evidence>
<dbReference type="RefSeq" id="WP_033360457.1">
    <property type="nucleotide sequence ID" value="NZ_CP073767.1"/>
</dbReference>
<reference evidence="1" key="1">
    <citation type="submission" date="2021-04" db="EMBL/GenBank/DDBJ databases">
        <title>Dactylosporangium aurantiacum NRRL B-8018 full assembly.</title>
        <authorList>
            <person name="Hartkoorn R.C."/>
            <person name="Beaudoing E."/>
            <person name="Hot D."/>
        </authorList>
    </citation>
    <scope>NUCLEOTIDE SEQUENCE</scope>
    <source>
        <strain evidence="1">NRRL B-8018</strain>
    </source>
</reference>
<proteinExistence type="predicted"/>
<protein>
    <submittedName>
        <fullName evidence="1">Uncharacterized protein</fullName>
    </submittedName>
</protein>
<name>A0A9Q9IVA0_9ACTN</name>